<accession>A0A0K2VB49</accession>
<sequence>MGSGSRDRRRGWDQDHVTSLLWDQSGFHPMKFWFSVVPTRRLTSLGYECAMGSPLDHSELDEGTSSEIDMSPRYEQGARVFKTSLRVNDVSSRSRQGARVPKASLRVNDISPRSGQCARVPKTSLRVNDISPRSGQCARVPKTSMRSSVLRSPVHVLRARHVY</sequence>
<dbReference type="AlphaFoldDB" id="A0A0K2VB49"/>
<name>A0A0K2VB49_LEPSM</name>
<proteinExistence type="predicted"/>
<reference evidence="1" key="1">
    <citation type="submission" date="2014-05" db="EMBL/GenBank/DDBJ databases">
        <authorList>
            <person name="Chronopoulou M."/>
        </authorList>
    </citation>
    <scope>NUCLEOTIDE SEQUENCE</scope>
    <source>
        <tissue evidence="1">Whole organism</tissue>
    </source>
</reference>
<organism evidence="1">
    <name type="scientific">Lepeophtheirus salmonis</name>
    <name type="common">Salmon louse</name>
    <name type="synonym">Caligus salmonis</name>
    <dbReference type="NCBI Taxonomy" id="72036"/>
    <lineage>
        <taxon>Eukaryota</taxon>
        <taxon>Metazoa</taxon>
        <taxon>Ecdysozoa</taxon>
        <taxon>Arthropoda</taxon>
        <taxon>Crustacea</taxon>
        <taxon>Multicrustacea</taxon>
        <taxon>Hexanauplia</taxon>
        <taxon>Copepoda</taxon>
        <taxon>Siphonostomatoida</taxon>
        <taxon>Caligidae</taxon>
        <taxon>Lepeophtheirus</taxon>
    </lineage>
</organism>
<protein>
    <submittedName>
        <fullName evidence="1">Uncharacterized protein</fullName>
    </submittedName>
</protein>
<evidence type="ECO:0000313" key="1">
    <source>
        <dbReference type="EMBL" id="CDW47161.1"/>
    </source>
</evidence>
<dbReference type="EMBL" id="HACA01029800">
    <property type="protein sequence ID" value="CDW47161.1"/>
    <property type="molecule type" value="Transcribed_RNA"/>
</dbReference>